<keyword evidence="3 5" id="KW-0238">DNA-binding</keyword>
<dbReference type="Gene3D" id="1.25.40.10">
    <property type="entry name" value="Tetratricopeptide repeat domain"/>
    <property type="match status" value="1"/>
</dbReference>
<dbReference type="Gene3D" id="1.10.10.10">
    <property type="entry name" value="Winged helix-like DNA-binding domain superfamily/Winged helix DNA-binding domain"/>
    <property type="match status" value="1"/>
</dbReference>
<dbReference type="CDD" id="cd15831">
    <property type="entry name" value="BTAD"/>
    <property type="match status" value="1"/>
</dbReference>
<dbReference type="Pfam" id="PF00486">
    <property type="entry name" value="Trans_reg_C"/>
    <property type="match status" value="1"/>
</dbReference>
<dbReference type="PROSITE" id="PS51755">
    <property type="entry name" value="OMPR_PHOB"/>
    <property type="match status" value="1"/>
</dbReference>
<dbReference type="InterPro" id="IPR036388">
    <property type="entry name" value="WH-like_DNA-bd_sf"/>
</dbReference>
<accession>A0ABV8FV65</accession>
<gene>
    <name evidence="7" type="ORF">ACFOVU_21530</name>
</gene>
<feature type="domain" description="OmpR/PhoB-type" evidence="6">
    <location>
        <begin position="1"/>
        <end position="97"/>
    </location>
</feature>
<dbReference type="Proteomes" id="UP001595847">
    <property type="component" value="Unassembled WGS sequence"/>
</dbReference>
<dbReference type="InterPro" id="IPR011990">
    <property type="entry name" value="TPR-like_helical_dom_sf"/>
</dbReference>
<dbReference type="PANTHER" id="PTHR35807:SF1">
    <property type="entry name" value="TRANSCRIPTIONAL REGULATOR REDD"/>
    <property type="match status" value="1"/>
</dbReference>
<dbReference type="SUPFAM" id="SSF48452">
    <property type="entry name" value="TPR-like"/>
    <property type="match status" value="1"/>
</dbReference>
<comment type="caution">
    <text evidence="7">The sequence shown here is derived from an EMBL/GenBank/DDBJ whole genome shotgun (WGS) entry which is preliminary data.</text>
</comment>
<dbReference type="EMBL" id="JBHSBH010000013">
    <property type="protein sequence ID" value="MFC3998521.1"/>
    <property type="molecule type" value="Genomic_DNA"/>
</dbReference>
<keyword evidence="8" id="KW-1185">Reference proteome</keyword>
<evidence type="ECO:0000256" key="5">
    <source>
        <dbReference type="PROSITE-ProRule" id="PRU01091"/>
    </source>
</evidence>
<dbReference type="PANTHER" id="PTHR35807">
    <property type="entry name" value="TRANSCRIPTIONAL REGULATOR REDD-RELATED"/>
    <property type="match status" value="1"/>
</dbReference>
<dbReference type="RefSeq" id="WP_378536410.1">
    <property type="nucleotide sequence ID" value="NZ_JBHSBH010000013.1"/>
</dbReference>
<proteinExistence type="inferred from homology"/>
<evidence type="ECO:0000259" key="6">
    <source>
        <dbReference type="PROSITE" id="PS51755"/>
    </source>
</evidence>
<dbReference type="InterPro" id="IPR005158">
    <property type="entry name" value="BTAD"/>
</dbReference>
<dbReference type="SUPFAM" id="SSF46894">
    <property type="entry name" value="C-terminal effector domain of the bipartite response regulators"/>
    <property type="match status" value="1"/>
</dbReference>
<organism evidence="7 8">
    <name type="scientific">Nocardiopsis sediminis</name>
    <dbReference type="NCBI Taxonomy" id="1778267"/>
    <lineage>
        <taxon>Bacteria</taxon>
        <taxon>Bacillati</taxon>
        <taxon>Actinomycetota</taxon>
        <taxon>Actinomycetes</taxon>
        <taxon>Streptosporangiales</taxon>
        <taxon>Nocardiopsidaceae</taxon>
        <taxon>Nocardiopsis</taxon>
    </lineage>
</organism>
<feature type="DNA-binding region" description="OmpR/PhoB-type" evidence="5">
    <location>
        <begin position="1"/>
        <end position="97"/>
    </location>
</feature>
<dbReference type="SMART" id="SM00862">
    <property type="entry name" value="Trans_reg_C"/>
    <property type="match status" value="1"/>
</dbReference>
<evidence type="ECO:0000313" key="7">
    <source>
        <dbReference type="EMBL" id="MFC3998521.1"/>
    </source>
</evidence>
<comment type="similarity">
    <text evidence="1">Belongs to the AfsR/DnrI/RedD regulatory family.</text>
</comment>
<evidence type="ECO:0000256" key="4">
    <source>
        <dbReference type="ARBA" id="ARBA00023163"/>
    </source>
</evidence>
<keyword evidence="2" id="KW-0805">Transcription regulation</keyword>
<evidence type="ECO:0000256" key="3">
    <source>
        <dbReference type="ARBA" id="ARBA00023125"/>
    </source>
</evidence>
<keyword evidence="4" id="KW-0804">Transcription</keyword>
<dbReference type="InterPro" id="IPR016032">
    <property type="entry name" value="Sig_transdc_resp-reg_C-effctor"/>
</dbReference>
<name>A0ABV8FV65_9ACTN</name>
<dbReference type="SMART" id="SM01043">
    <property type="entry name" value="BTAD"/>
    <property type="match status" value="1"/>
</dbReference>
<protein>
    <submittedName>
        <fullName evidence="7">BTAD domain-containing putative transcriptional regulator</fullName>
    </submittedName>
</protein>
<evidence type="ECO:0000256" key="2">
    <source>
        <dbReference type="ARBA" id="ARBA00023015"/>
    </source>
</evidence>
<dbReference type="Pfam" id="PF03704">
    <property type="entry name" value="BTAD"/>
    <property type="match status" value="1"/>
</dbReference>
<dbReference type="InterPro" id="IPR051677">
    <property type="entry name" value="AfsR-DnrI-RedD_regulator"/>
</dbReference>
<evidence type="ECO:0000256" key="1">
    <source>
        <dbReference type="ARBA" id="ARBA00005820"/>
    </source>
</evidence>
<dbReference type="InterPro" id="IPR001867">
    <property type="entry name" value="OmpR/PhoB-type_DNA-bd"/>
</dbReference>
<reference evidence="8" key="1">
    <citation type="journal article" date="2019" name="Int. J. Syst. Evol. Microbiol.">
        <title>The Global Catalogue of Microorganisms (GCM) 10K type strain sequencing project: providing services to taxonomists for standard genome sequencing and annotation.</title>
        <authorList>
            <consortium name="The Broad Institute Genomics Platform"/>
            <consortium name="The Broad Institute Genome Sequencing Center for Infectious Disease"/>
            <person name="Wu L."/>
            <person name="Ma J."/>
        </authorList>
    </citation>
    <scope>NUCLEOTIDE SEQUENCE [LARGE SCALE GENOMIC DNA]</scope>
    <source>
        <strain evidence="8">TBRC 1826</strain>
    </source>
</reference>
<evidence type="ECO:0000313" key="8">
    <source>
        <dbReference type="Proteomes" id="UP001595847"/>
    </source>
</evidence>
<sequence>MKFTVLGSFEISHNGQPCTPSAPKVRQVLALLALRARQVVSLDALIEELWNESPPRSAVTTAQTYVYQLRKGFDALAGGGPDDPLLFTRPPGYTLELGGSTLDASEFDRLLDTGQSLLEEGDSHRAADILRDALALWSGPVLANVSCGPLLRGYAAHLEERRITALELRISADIRIGRHRELIPELKSLVSVHPLNEWLHAQLIIALNTTGRRGEALRAYQELRALLNRELGLDPSAELQRIHQAVLTSDRAPERASELAVSRA</sequence>